<dbReference type="InterPro" id="IPR036621">
    <property type="entry name" value="Anticodon-bd_dom_sf"/>
</dbReference>
<dbReference type="Gene3D" id="3.30.930.10">
    <property type="entry name" value="Bira Bifunctional Protein, Domain 2"/>
    <property type="match status" value="2"/>
</dbReference>
<dbReference type="NCBIfam" id="TIGR00409">
    <property type="entry name" value="proS_fam_II"/>
    <property type="match status" value="1"/>
</dbReference>
<dbReference type="GO" id="GO:0002161">
    <property type="term" value="F:aminoacyl-tRNA deacylase activity"/>
    <property type="evidence" value="ECO:0007669"/>
    <property type="project" value="InterPro"/>
</dbReference>
<dbReference type="AlphaFoldDB" id="A0AA35SEJ6"/>
<gene>
    <name evidence="15" type="ORF">GBAR_LOCUS16097</name>
</gene>
<evidence type="ECO:0000259" key="14">
    <source>
        <dbReference type="PROSITE" id="PS50862"/>
    </source>
</evidence>
<proteinExistence type="inferred from homology"/>
<dbReference type="PRINTS" id="PR01046">
    <property type="entry name" value="TRNASYNTHPRO"/>
</dbReference>
<dbReference type="InterPro" id="IPR036754">
    <property type="entry name" value="YbaK/aa-tRNA-synt-asso_dom_sf"/>
</dbReference>
<evidence type="ECO:0000256" key="2">
    <source>
        <dbReference type="ARBA" id="ARBA00011738"/>
    </source>
</evidence>
<dbReference type="InterPro" id="IPR045864">
    <property type="entry name" value="aa-tRNA-synth_II/BPL/LPL"/>
</dbReference>
<dbReference type="EC" id="6.1.1.15" evidence="3"/>
<evidence type="ECO:0000256" key="4">
    <source>
        <dbReference type="ARBA" id="ARBA00022490"/>
    </source>
</evidence>
<dbReference type="Proteomes" id="UP001174909">
    <property type="component" value="Unassembled WGS sequence"/>
</dbReference>
<evidence type="ECO:0000256" key="13">
    <source>
        <dbReference type="ARBA" id="ARBA00071545"/>
    </source>
</evidence>
<keyword evidence="7" id="KW-0067">ATP-binding</keyword>
<evidence type="ECO:0000256" key="5">
    <source>
        <dbReference type="ARBA" id="ARBA00022598"/>
    </source>
</evidence>
<dbReference type="EMBL" id="CASHTH010002320">
    <property type="protein sequence ID" value="CAI8028214.1"/>
    <property type="molecule type" value="Genomic_DNA"/>
</dbReference>
<dbReference type="GO" id="GO:0006433">
    <property type="term" value="P:prolyl-tRNA aminoacylation"/>
    <property type="evidence" value="ECO:0007669"/>
    <property type="project" value="InterPro"/>
</dbReference>
<dbReference type="InterPro" id="IPR002316">
    <property type="entry name" value="Pro-tRNA-ligase_IIa"/>
</dbReference>
<organism evidence="15 16">
    <name type="scientific">Geodia barretti</name>
    <name type="common">Barrett's horny sponge</name>
    <dbReference type="NCBI Taxonomy" id="519541"/>
    <lineage>
        <taxon>Eukaryota</taxon>
        <taxon>Metazoa</taxon>
        <taxon>Porifera</taxon>
        <taxon>Demospongiae</taxon>
        <taxon>Heteroscleromorpha</taxon>
        <taxon>Tetractinellida</taxon>
        <taxon>Astrophorina</taxon>
        <taxon>Geodiidae</taxon>
        <taxon>Geodia</taxon>
    </lineage>
</organism>
<comment type="caution">
    <text evidence="15">The sequence shown here is derived from an EMBL/GenBank/DDBJ whole genome shotgun (WGS) entry which is preliminary data.</text>
</comment>
<evidence type="ECO:0000256" key="8">
    <source>
        <dbReference type="ARBA" id="ARBA00022917"/>
    </source>
</evidence>
<accession>A0AA35SEJ6</accession>
<dbReference type="Gene3D" id="3.40.50.800">
    <property type="entry name" value="Anticodon-binding domain"/>
    <property type="match status" value="1"/>
</dbReference>
<dbReference type="PROSITE" id="PS50862">
    <property type="entry name" value="AA_TRNA_LIGASE_II"/>
    <property type="match status" value="1"/>
</dbReference>
<reference evidence="15" key="1">
    <citation type="submission" date="2023-03" db="EMBL/GenBank/DDBJ databases">
        <authorList>
            <person name="Steffen K."/>
            <person name="Cardenas P."/>
        </authorList>
    </citation>
    <scope>NUCLEOTIDE SEQUENCE</scope>
</reference>
<dbReference type="Gene3D" id="3.90.960.10">
    <property type="entry name" value="YbaK/aminoacyl-tRNA synthetase-associated domain"/>
    <property type="match status" value="1"/>
</dbReference>
<dbReference type="SUPFAM" id="SSF52954">
    <property type="entry name" value="Class II aaRS ABD-related"/>
    <property type="match status" value="1"/>
</dbReference>
<evidence type="ECO:0000256" key="9">
    <source>
        <dbReference type="ARBA" id="ARBA00023146"/>
    </source>
</evidence>
<dbReference type="PANTHER" id="PTHR42753:SF2">
    <property type="entry name" value="PROLINE--TRNA LIGASE"/>
    <property type="match status" value="1"/>
</dbReference>
<keyword evidence="4" id="KW-0963">Cytoplasm</keyword>
<dbReference type="InterPro" id="IPR004500">
    <property type="entry name" value="Pro-tRNA-synth_IIa_bac-type"/>
</dbReference>
<sequence length="567" mass="61651">MRISRLVTRTLRDDPPEAETASHRLMLRAGLIQQVAAGIYAYLPLAWRSLRKVEQIVREEMDAAGSQELRMPALQPMELWEQTGRAAAFGDNMFSLEDRRGRPLALAPTHEEVVTNIVKGNVQSYRDLPVILYQMQTKFRDEPRPRAGLVRVREFTMKDAYSFDAGDAGLDASYQAMAQAYRNVFRRCSIPVVMAEADSGAIGGKDSHEFLLPTDTGEDTVITCPSCGYAANAEKASGVYPDQPIPEPLPLEEVSTPGMKTIASLCEFLGVDEAQTLKAVFYAADGEVVFVTIRGDLDVNEIKLKNALHCNELRLAEDEEIASAGLVAGSASAIGITNVRRVADPSISSGGNFVVGANKNDTHYRNANYPRDFVADLVTDIALTKPGHLCAQCSTPLTATRGVEVGHIFKLGTFFSETLGAYFLDSEGEQQPITMGCYGIGVSRILAAAIEQNHDDRGIIFPAPIAPYDVHLVALNMADEAVAEAAVDLYDRLWAAGIEVLFDDRTDAAAGVKFNDADLIGLPVRLVVSPRNLRQSAVEMRGRTSEEAEMVAVDDVVEAVRGTLQPA</sequence>
<dbReference type="InterPro" id="IPR023717">
    <property type="entry name" value="Pro-tRNA-Synthase_IIa_type1"/>
</dbReference>
<keyword evidence="6" id="KW-0547">Nucleotide-binding</keyword>
<dbReference type="InterPro" id="IPR004154">
    <property type="entry name" value="Anticodon-bd"/>
</dbReference>
<keyword evidence="16" id="KW-1185">Reference proteome</keyword>
<dbReference type="InterPro" id="IPR050062">
    <property type="entry name" value="Pro-tRNA_synthetase"/>
</dbReference>
<dbReference type="Pfam" id="PF00587">
    <property type="entry name" value="tRNA-synt_2b"/>
    <property type="match status" value="1"/>
</dbReference>
<evidence type="ECO:0000256" key="1">
    <source>
        <dbReference type="ARBA" id="ARBA00004496"/>
    </source>
</evidence>
<dbReference type="GO" id="GO:0005524">
    <property type="term" value="F:ATP binding"/>
    <property type="evidence" value="ECO:0007669"/>
    <property type="project" value="UniProtKB-KW"/>
</dbReference>
<dbReference type="SUPFAM" id="SSF55681">
    <property type="entry name" value="Class II aaRS and biotin synthetases"/>
    <property type="match status" value="1"/>
</dbReference>
<dbReference type="NCBIfam" id="NF006625">
    <property type="entry name" value="PRK09194.1"/>
    <property type="match status" value="1"/>
</dbReference>
<evidence type="ECO:0000256" key="11">
    <source>
        <dbReference type="ARBA" id="ARBA00031612"/>
    </source>
</evidence>
<evidence type="ECO:0000256" key="10">
    <source>
        <dbReference type="ARBA" id="ARBA00029731"/>
    </source>
</evidence>
<name>A0AA35SEJ6_GEOBA</name>
<dbReference type="GO" id="GO:0005829">
    <property type="term" value="C:cytosol"/>
    <property type="evidence" value="ECO:0007669"/>
    <property type="project" value="TreeGrafter"/>
</dbReference>
<comment type="subunit">
    <text evidence="2">Homodimer.</text>
</comment>
<dbReference type="Pfam" id="PF04073">
    <property type="entry name" value="tRNA_edit"/>
    <property type="match status" value="1"/>
</dbReference>
<dbReference type="InterPro" id="IPR033730">
    <property type="entry name" value="ProRS_core_prok"/>
</dbReference>
<dbReference type="CDD" id="cd00861">
    <property type="entry name" value="ProRS_anticodon_short"/>
    <property type="match status" value="1"/>
</dbReference>
<dbReference type="FunFam" id="3.30.930.10:FF:000042">
    <property type="entry name" value="probable proline--tRNA ligase, mitochondrial"/>
    <property type="match status" value="1"/>
</dbReference>
<dbReference type="InterPro" id="IPR002314">
    <property type="entry name" value="aa-tRNA-synt_IIb"/>
</dbReference>
<feature type="domain" description="Aminoacyl-transfer RNA synthetases class-II family profile" evidence="14">
    <location>
        <begin position="33"/>
        <end position="462"/>
    </location>
</feature>
<evidence type="ECO:0000313" key="16">
    <source>
        <dbReference type="Proteomes" id="UP001174909"/>
    </source>
</evidence>
<evidence type="ECO:0000256" key="12">
    <source>
        <dbReference type="ARBA" id="ARBA00047671"/>
    </source>
</evidence>
<dbReference type="CDD" id="cd00779">
    <property type="entry name" value="ProRS_core_prok"/>
    <property type="match status" value="1"/>
</dbReference>
<evidence type="ECO:0000313" key="15">
    <source>
        <dbReference type="EMBL" id="CAI8028214.1"/>
    </source>
</evidence>
<dbReference type="HAMAP" id="MF_01569">
    <property type="entry name" value="Pro_tRNA_synth_type1"/>
    <property type="match status" value="1"/>
</dbReference>
<keyword evidence="5 15" id="KW-0436">Ligase</keyword>
<dbReference type="CDD" id="cd04334">
    <property type="entry name" value="ProRS-INS"/>
    <property type="match status" value="1"/>
</dbReference>
<evidence type="ECO:0000256" key="7">
    <source>
        <dbReference type="ARBA" id="ARBA00022840"/>
    </source>
</evidence>
<dbReference type="InterPro" id="IPR007214">
    <property type="entry name" value="YbaK/aa-tRNA-synth-assoc-dom"/>
</dbReference>
<dbReference type="InterPro" id="IPR044140">
    <property type="entry name" value="ProRS_anticodon_short"/>
</dbReference>
<dbReference type="InterPro" id="IPR006195">
    <property type="entry name" value="aa-tRNA-synth_II"/>
</dbReference>
<protein>
    <recommendedName>
        <fullName evidence="13">Probable proline--tRNA ligase, mitochondrial</fullName>
        <ecNumber evidence="3">6.1.1.15</ecNumber>
    </recommendedName>
    <alternativeName>
        <fullName evidence="11">PrdX deacylase domain-containing protein 1</fullName>
    </alternativeName>
    <alternativeName>
        <fullName evidence="10">Prolyl-tRNA synthetase</fullName>
    </alternativeName>
</protein>
<comment type="subcellular location">
    <subcellularLocation>
        <location evidence="1">Cytoplasm</location>
    </subcellularLocation>
</comment>
<keyword evidence="8" id="KW-0648">Protein biosynthesis</keyword>
<dbReference type="Pfam" id="PF03129">
    <property type="entry name" value="HGTP_anticodon"/>
    <property type="match status" value="1"/>
</dbReference>
<dbReference type="SUPFAM" id="SSF55826">
    <property type="entry name" value="YbaK/ProRS associated domain"/>
    <property type="match status" value="1"/>
</dbReference>
<dbReference type="GO" id="GO:0004827">
    <property type="term" value="F:proline-tRNA ligase activity"/>
    <property type="evidence" value="ECO:0007669"/>
    <property type="project" value="UniProtKB-EC"/>
</dbReference>
<evidence type="ECO:0000256" key="6">
    <source>
        <dbReference type="ARBA" id="ARBA00022741"/>
    </source>
</evidence>
<evidence type="ECO:0000256" key="3">
    <source>
        <dbReference type="ARBA" id="ARBA00012831"/>
    </source>
</evidence>
<dbReference type="PANTHER" id="PTHR42753">
    <property type="entry name" value="MITOCHONDRIAL RIBOSOME PROTEIN L39/PROLYL-TRNA LIGASE FAMILY MEMBER"/>
    <property type="match status" value="1"/>
</dbReference>
<comment type="catalytic activity">
    <reaction evidence="12">
        <text>tRNA(Pro) + L-proline + ATP = L-prolyl-tRNA(Pro) + AMP + diphosphate</text>
        <dbReference type="Rhea" id="RHEA:14305"/>
        <dbReference type="Rhea" id="RHEA-COMP:9700"/>
        <dbReference type="Rhea" id="RHEA-COMP:9702"/>
        <dbReference type="ChEBI" id="CHEBI:30616"/>
        <dbReference type="ChEBI" id="CHEBI:33019"/>
        <dbReference type="ChEBI" id="CHEBI:60039"/>
        <dbReference type="ChEBI" id="CHEBI:78442"/>
        <dbReference type="ChEBI" id="CHEBI:78532"/>
        <dbReference type="ChEBI" id="CHEBI:456215"/>
        <dbReference type="EC" id="6.1.1.15"/>
    </reaction>
</comment>
<keyword evidence="9" id="KW-0030">Aminoacyl-tRNA synthetase</keyword>